<protein>
    <submittedName>
        <fullName evidence="2">Uncharacterized protein</fullName>
    </submittedName>
</protein>
<dbReference type="RefSeq" id="WP_376976761.1">
    <property type="nucleotide sequence ID" value="NZ_JBHSDQ010000002.1"/>
</dbReference>
<comment type="caution">
    <text evidence="2">The sequence shown here is derived from an EMBL/GenBank/DDBJ whole genome shotgun (WGS) entry which is preliminary data.</text>
</comment>
<keyword evidence="1" id="KW-0812">Transmembrane</keyword>
<evidence type="ECO:0000313" key="2">
    <source>
        <dbReference type="EMBL" id="MFC4395600.1"/>
    </source>
</evidence>
<keyword evidence="1" id="KW-1133">Transmembrane helix</keyword>
<feature type="transmembrane region" description="Helical" evidence="1">
    <location>
        <begin position="12"/>
        <end position="36"/>
    </location>
</feature>
<proteinExistence type="predicted"/>
<dbReference type="EMBL" id="JBHSDQ010000002">
    <property type="protein sequence ID" value="MFC4395600.1"/>
    <property type="molecule type" value="Genomic_DNA"/>
</dbReference>
<evidence type="ECO:0000256" key="1">
    <source>
        <dbReference type="SAM" id="Phobius"/>
    </source>
</evidence>
<accession>A0ABV8WHY2</accession>
<evidence type="ECO:0000313" key="3">
    <source>
        <dbReference type="Proteomes" id="UP001595778"/>
    </source>
</evidence>
<keyword evidence="1" id="KW-0472">Membrane</keyword>
<name>A0ABV8WHY2_9MICC</name>
<sequence>MDPILVELVGQQWWQSLLPVIAILISLASIALTLILKFRDDARVSVSSSLGVFVGGVSGRPHVSLTATNVGRTGTTVLTSLHLGISKGVSLYMPRPISGATPLPLTLEPGASAHQFIPLSEIQQAVRESGLDPMKLIVVASTGHGERTYALSKQVRKALAA</sequence>
<keyword evidence="3" id="KW-1185">Reference proteome</keyword>
<dbReference type="Proteomes" id="UP001595778">
    <property type="component" value="Unassembled WGS sequence"/>
</dbReference>
<reference evidence="3" key="1">
    <citation type="journal article" date="2019" name="Int. J. Syst. Evol. Microbiol.">
        <title>The Global Catalogue of Microorganisms (GCM) 10K type strain sequencing project: providing services to taxonomists for standard genome sequencing and annotation.</title>
        <authorList>
            <consortium name="The Broad Institute Genomics Platform"/>
            <consortium name="The Broad Institute Genome Sequencing Center for Infectious Disease"/>
            <person name="Wu L."/>
            <person name="Ma J."/>
        </authorList>
    </citation>
    <scope>NUCLEOTIDE SEQUENCE [LARGE SCALE GENOMIC DNA]</scope>
    <source>
        <strain evidence="3">PJ61</strain>
    </source>
</reference>
<gene>
    <name evidence="2" type="ORF">ACFO0G_05810</name>
</gene>
<organism evidence="2 3">
    <name type="scientific">Arthrobacter sedimenti</name>
    <dbReference type="NCBI Taxonomy" id="2694931"/>
    <lineage>
        <taxon>Bacteria</taxon>
        <taxon>Bacillati</taxon>
        <taxon>Actinomycetota</taxon>
        <taxon>Actinomycetes</taxon>
        <taxon>Micrococcales</taxon>
        <taxon>Micrococcaceae</taxon>
        <taxon>Arthrobacter</taxon>
    </lineage>
</organism>